<keyword evidence="4" id="KW-0963">Cytoplasm</keyword>
<dbReference type="Proteomes" id="UP000775213">
    <property type="component" value="Unassembled WGS sequence"/>
</dbReference>
<dbReference type="GO" id="GO:0030295">
    <property type="term" value="F:protein kinase activator activity"/>
    <property type="evidence" value="ECO:0007669"/>
    <property type="project" value="TreeGrafter"/>
</dbReference>
<dbReference type="InterPro" id="IPR009675">
    <property type="entry name" value="TPX2_fam"/>
</dbReference>
<feature type="region of interest" description="Disordered" evidence="8">
    <location>
        <begin position="775"/>
        <end position="817"/>
    </location>
</feature>
<evidence type="ECO:0000256" key="8">
    <source>
        <dbReference type="SAM" id="MobiDB-lite"/>
    </source>
</evidence>
<gene>
    <name evidence="11" type="ORF">IEQ34_002068</name>
</gene>
<dbReference type="EMBL" id="JAGFBR010000003">
    <property type="protein sequence ID" value="KAH0468836.1"/>
    <property type="molecule type" value="Genomic_DNA"/>
</dbReference>
<feature type="compositionally biased region" description="Low complexity" evidence="8">
    <location>
        <begin position="468"/>
        <end position="480"/>
    </location>
</feature>
<dbReference type="GO" id="GO:0090307">
    <property type="term" value="P:mitotic spindle assembly"/>
    <property type="evidence" value="ECO:0007669"/>
    <property type="project" value="TreeGrafter"/>
</dbReference>
<evidence type="ECO:0008006" key="13">
    <source>
        <dbReference type="Google" id="ProtNLM"/>
    </source>
</evidence>
<evidence type="ECO:0000256" key="5">
    <source>
        <dbReference type="ARBA" id="ARBA00022701"/>
    </source>
</evidence>
<sequence length="817" mass="93520">MEANLQVDETYEFSAPRFFDFLNKETEEQIQKAEQWLETSLNYGPSRKSSLRFHIFYDFESYILKFRPSEMFESRKDWILIAFMPKIRKGRRVIDCPCDIGVEEKIQKEPEAVEADNHGAEQDSSAKAGELQITVDIEVIDRNGSFGFASDAKLCGSNIVREEDKISTSEVCLNSDSTFAFPVLDVATAPATISKSGQDSQEFVNSNVNGALTPKLQRAPAQEMSVPRGSRNQTAKKAVSLIKQPSGLKPKNCTPAQPTRAIKPQKSATKCPGSIRAKNAISIDISQENQAIKRQKLEGGGSKKMHNVKAPVLLHKSKPGLSGGNEFFTLGIKGHQEQRKEVVPYISTAEMVQKFQSRTREIELPQNISFSQATFTSIQMRPKLTLTRPKEPELETAQRVRAVRIKSSAELEEEMLAKLPRFKARPLNKKILEASSLPVLPRSTPQPPDFHEFHLKTMERANQHAETASVFSSDDASSQSHCKPLKLTEPRPPILETSLRARPTKIKSSQELELEEFEKLPKFKARPLNKKIFESKGDLGLFCQSKSQITTPQEFHFATNDRLGPPPSTMMIENFDKLSLHSDSSHHSQQGIIKITKPNPFHLHTEERGLEKEKLFTLQILQKQLEEEKARIPKANPYPYSTDYPVMPPKPLPKQSTKPEAFHLDSLIRHEEEMQKMREERERMEREEAERRIFIALPIMNEDPIPLPERERKPLTDVQEFVLHVDHRAVERSEFDKKMKEKELTGKRIREEQENAKMIEEEKVIKQMRRTMVPHARPIPKFDNPFHPQKSTKEKTKPKSPKLLVKQRERKHALHLR</sequence>
<evidence type="ECO:0000256" key="1">
    <source>
        <dbReference type="ARBA" id="ARBA00004123"/>
    </source>
</evidence>
<evidence type="ECO:0000256" key="6">
    <source>
        <dbReference type="ARBA" id="ARBA00023212"/>
    </source>
</evidence>
<comment type="caution">
    <text evidence="11">The sequence shown here is derived from an EMBL/GenBank/DDBJ whole genome shotgun (WGS) entry which is preliminary data.</text>
</comment>
<dbReference type="InterPro" id="IPR027330">
    <property type="entry name" value="TPX2_central_dom"/>
</dbReference>
<dbReference type="PANTHER" id="PTHR14326:SF44">
    <property type="entry name" value="TARGETING PROTEIN FOR XKLP2"/>
    <property type="match status" value="1"/>
</dbReference>
<comment type="similarity">
    <text evidence="3">Belongs to the TPX2 family.</text>
</comment>
<evidence type="ECO:0000256" key="2">
    <source>
        <dbReference type="ARBA" id="ARBA00004186"/>
    </source>
</evidence>
<dbReference type="Pfam" id="PF12214">
    <property type="entry name" value="TPX2_importin"/>
    <property type="match status" value="1"/>
</dbReference>
<evidence type="ECO:0000313" key="11">
    <source>
        <dbReference type="EMBL" id="KAH0468836.1"/>
    </source>
</evidence>
<feature type="domain" description="TPX2 C-terminal" evidence="9">
    <location>
        <begin position="721"/>
        <end position="797"/>
    </location>
</feature>
<feature type="region of interest" description="Disordered" evidence="8">
    <location>
        <begin position="245"/>
        <end position="271"/>
    </location>
</feature>
<evidence type="ECO:0000313" key="12">
    <source>
        <dbReference type="Proteomes" id="UP000775213"/>
    </source>
</evidence>
<feature type="region of interest" description="Disordered" evidence="8">
    <location>
        <begin position="466"/>
        <end position="490"/>
    </location>
</feature>
<dbReference type="GO" id="GO:0060236">
    <property type="term" value="P:regulation of mitotic spindle organization"/>
    <property type="evidence" value="ECO:0007669"/>
    <property type="project" value="InterPro"/>
</dbReference>
<dbReference type="GO" id="GO:0005880">
    <property type="term" value="C:nuclear microtubule"/>
    <property type="evidence" value="ECO:0007669"/>
    <property type="project" value="TreeGrafter"/>
</dbReference>
<keyword evidence="7" id="KW-0539">Nucleus</keyword>
<feature type="domain" description="TPX2 central" evidence="10">
    <location>
        <begin position="385"/>
        <end position="486"/>
    </location>
</feature>
<feature type="compositionally biased region" description="Basic residues" evidence="8">
    <location>
        <begin position="808"/>
        <end position="817"/>
    </location>
</feature>
<evidence type="ECO:0000256" key="4">
    <source>
        <dbReference type="ARBA" id="ARBA00022490"/>
    </source>
</evidence>
<protein>
    <recommendedName>
        <fullName evidence="13">Protein TPX2</fullName>
    </recommendedName>
</protein>
<dbReference type="PANTHER" id="PTHR14326">
    <property type="entry name" value="TARGETING PROTEIN FOR XKLP2"/>
    <property type="match status" value="1"/>
</dbReference>
<dbReference type="GO" id="GO:0005819">
    <property type="term" value="C:spindle"/>
    <property type="evidence" value="ECO:0007669"/>
    <property type="project" value="UniProtKB-SubCell"/>
</dbReference>
<organism evidence="11 12">
    <name type="scientific">Dendrobium chrysotoxum</name>
    <name type="common">Orchid</name>
    <dbReference type="NCBI Taxonomy" id="161865"/>
    <lineage>
        <taxon>Eukaryota</taxon>
        <taxon>Viridiplantae</taxon>
        <taxon>Streptophyta</taxon>
        <taxon>Embryophyta</taxon>
        <taxon>Tracheophyta</taxon>
        <taxon>Spermatophyta</taxon>
        <taxon>Magnoliopsida</taxon>
        <taxon>Liliopsida</taxon>
        <taxon>Asparagales</taxon>
        <taxon>Orchidaceae</taxon>
        <taxon>Epidendroideae</taxon>
        <taxon>Malaxideae</taxon>
        <taxon>Dendrobiinae</taxon>
        <taxon>Dendrobium</taxon>
    </lineage>
</organism>
<name>A0AAV7HIS1_DENCH</name>
<accession>A0AAV7HIS1</accession>
<evidence type="ECO:0000259" key="10">
    <source>
        <dbReference type="Pfam" id="PF12214"/>
    </source>
</evidence>
<keyword evidence="5" id="KW-0493">Microtubule</keyword>
<evidence type="ECO:0000259" key="9">
    <source>
        <dbReference type="Pfam" id="PF06886"/>
    </source>
</evidence>
<proteinExistence type="inferred from homology"/>
<evidence type="ECO:0000256" key="3">
    <source>
        <dbReference type="ARBA" id="ARBA00005885"/>
    </source>
</evidence>
<dbReference type="Pfam" id="PF06886">
    <property type="entry name" value="TPX2"/>
    <property type="match status" value="1"/>
</dbReference>
<dbReference type="AlphaFoldDB" id="A0AAV7HIS1"/>
<dbReference type="GO" id="GO:0008017">
    <property type="term" value="F:microtubule binding"/>
    <property type="evidence" value="ECO:0007669"/>
    <property type="project" value="TreeGrafter"/>
</dbReference>
<keyword evidence="6" id="KW-0206">Cytoskeleton</keyword>
<dbReference type="InterPro" id="IPR027329">
    <property type="entry name" value="TPX2_C"/>
</dbReference>
<comment type="subcellular location">
    <subcellularLocation>
        <location evidence="2">Cytoplasm</location>
        <location evidence="2">Cytoskeleton</location>
        <location evidence="2">Spindle</location>
    </subcellularLocation>
    <subcellularLocation>
        <location evidence="1">Nucleus</location>
    </subcellularLocation>
</comment>
<evidence type="ECO:0000256" key="7">
    <source>
        <dbReference type="ARBA" id="ARBA00023242"/>
    </source>
</evidence>
<reference evidence="11 12" key="1">
    <citation type="journal article" date="2021" name="Hortic Res">
        <title>Chromosome-scale assembly of the Dendrobium chrysotoxum genome enhances the understanding of orchid evolution.</title>
        <authorList>
            <person name="Zhang Y."/>
            <person name="Zhang G.Q."/>
            <person name="Zhang D."/>
            <person name="Liu X.D."/>
            <person name="Xu X.Y."/>
            <person name="Sun W.H."/>
            <person name="Yu X."/>
            <person name="Zhu X."/>
            <person name="Wang Z.W."/>
            <person name="Zhao X."/>
            <person name="Zhong W.Y."/>
            <person name="Chen H."/>
            <person name="Yin W.L."/>
            <person name="Huang T."/>
            <person name="Niu S.C."/>
            <person name="Liu Z.J."/>
        </authorList>
    </citation>
    <scope>NUCLEOTIDE SEQUENCE [LARGE SCALE GENOMIC DNA]</scope>
    <source>
        <strain evidence="11">Lindl</strain>
    </source>
</reference>
<keyword evidence="12" id="KW-1185">Reference proteome</keyword>